<protein>
    <submittedName>
        <fullName evidence="1">IS1167, transposase</fullName>
    </submittedName>
</protein>
<dbReference type="Proteomes" id="UP000027584">
    <property type="component" value="Unassembled WGS sequence"/>
</dbReference>
<gene>
    <name evidence="1" type="ORF">BN963_SGAL_00886</name>
</gene>
<sequence>MGRALFSLSPKNKKEIKKERTKFILYRC</sequence>
<comment type="caution">
    <text evidence="1">The sequence shown here is derived from an EMBL/GenBank/DDBJ whole genome shotgun (WGS) entry which is preliminary data.</text>
</comment>
<evidence type="ECO:0000313" key="1">
    <source>
        <dbReference type="EMBL" id="CDO17693.1"/>
    </source>
</evidence>
<name>A0A060RK50_9STRE</name>
<reference evidence="1 2" key="2">
    <citation type="submission" date="2014-05" db="EMBL/GenBank/DDBJ databases">
        <title>Genome sequence of Streptococcus gallolyticus.</title>
        <authorList>
            <person name="Del Campo R."/>
        </authorList>
    </citation>
    <scope>NUCLEOTIDE SEQUENCE [LARGE SCALE GENOMIC DNA]</scope>
    <source>
        <strain evidence="1 2">LMG17956</strain>
    </source>
</reference>
<organism evidence="1 2">
    <name type="scientific">Streptococcus gallolyticus</name>
    <dbReference type="NCBI Taxonomy" id="315405"/>
    <lineage>
        <taxon>Bacteria</taxon>
        <taxon>Bacillati</taxon>
        <taxon>Bacillota</taxon>
        <taxon>Bacilli</taxon>
        <taxon>Lactobacillales</taxon>
        <taxon>Streptococcaceae</taxon>
        <taxon>Streptococcus</taxon>
    </lineage>
</organism>
<accession>A0A060RK50</accession>
<dbReference type="EMBL" id="CCBC010000135">
    <property type="protein sequence ID" value="CDO17693.1"/>
    <property type="molecule type" value="Genomic_DNA"/>
</dbReference>
<dbReference type="AlphaFoldDB" id="A0A060RK50"/>
<proteinExistence type="predicted"/>
<evidence type="ECO:0000313" key="2">
    <source>
        <dbReference type="Proteomes" id="UP000027584"/>
    </source>
</evidence>
<reference evidence="1 2" key="1">
    <citation type="submission" date="2014-02" db="EMBL/GenBank/DDBJ databases">
        <authorList>
            <person name="Manrique M."/>
        </authorList>
    </citation>
    <scope>NUCLEOTIDE SEQUENCE [LARGE SCALE GENOMIC DNA]</scope>
    <source>
        <strain evidence="1 2">LMG17956</strain>
    </source>
</reference>